<protein>
    <recommendedName>
        <fullName evidence="3">XRE family transcriptional regulator</fullName>
    </recommendedName>
</protein>
<proteinExistence type="predicted"/>
<comment type="caution">
    <text evidence="1">The sequence shown here is derived from an EMBL/GenBank/DDBJ whole genome shotgun (WGS) entry which is preliminary data.</text>
</comment>
<sequence>MRVQFADIWADYLRCHYGRAETVAYMFGVTFQTACNWLSGVSRPTGDKVMLEFASHPDRLLAHALTHLDRAA</sequence>
<evidence type="ECO:0008006" key="3">
    <source>
        <dbReference type="Google" id="ProtNLM"/>
    </source>
</evidence>
<dbReference type="AlphaFoldDB" id="A0A348W772"/>
<reference evidence="1 2" key="1">
    <citation type="journal article" date="2018" name="Nat. Biotechnol.">
        <title>A standardized bacterial taxonomy based on genome phylogeny substantially revises the tree of life.</title>
        <authorList>
            <person name="Parks D.H."/>
            <person name="Chuvochina M."/>
            <person name="Waite D.W."/>
            <person name="Rinke C."/>
            <person name="Skarshewski A."/>
            <person name="Chaumeil P.A."/>
            <person name="Hugenholtz P."/>
        </authorList>
    </citation>
    <scope>NUCLEOTIDE SEQUENCE [LARGE SCALE GENOMIC DNA]</scope>
    <source>
        <strain evidence="1">UBA9169</strain>
    </source>
</reference>
<dbReference type="Proteomes" id="UP000264719">
    <property type="component" value="Unassembled WGS sequence"/>
</dbReference>
<organism evidence="1 2">
    <name type="scientific">Roseovarius nubinhibens</name>
    <dbReference type="NCBI Taxonomy" id="314263"/>
    <lineage>
        <taxon>Bacteria</taxon>
        <taxon>Pseudomonadati</taxon>
        <taxon>Pseudomonadota</taxon>
        <taxon>Alphaproteobacteria</taxon>
        <taxon>Rhodobacterales</taxon>
        <taxon>Roseobacteraceae</taxon>
        <taxon>Roseovarius</taxon>
    </lineage>
</organism>
<dbReference type="RefSeq" id="WP_339853403.1">
    <property type="nucleotide sequence ID" value="NZ_CAXAXR010000005.1"/>
</dbReference>
<accession>A0A348W772</accession>
<evidence type="ECO:0000313" key="2">
    <source>
        <dbReference type="Proteomes" id="UP000264719"/>
    </source>
</evidence>
<evidence type="ECO:0000313" key="1">
    <source>
        <dbReference type="EMBL" id="HAR50384.1"/>
    </source>
</evidence>
<gene>
    <name evidence="1" type="ORF">DCS45_00725</name>
</gene>
<name>A0A348W772_9RHOB</name>
<dbReference type="EMBL" id="DMVW01000012">
    <property type="protein sequence ID" value="HAR50384.1"/>
    <property type="molecule type" value="Genomic_DNA"/>
</dbReference>